<dbReference type="RefSeq" id="XP_027771185.1">
    <property type="nucleotide sequence ID" value="XM_027915384.1"/>
</dbReference>
<dbReference type="PANTHER" id="PTHR48200">
    <property type="entry name" value="PROTEIN, PUTATIVE-RELATED"/>
    <property type="match status" value="1"/>
</dbReference>
<evidence type="ECO:0000313" key="2">
    <source>
        <dbReference type="Proteomes" id="UP000694930"/>
    </source>
</evidence>
<proteinExistence type="predicted"/>
<organism evidence="2 3">
    <name type="scientific">Solanum pennellii</name>
    <name type="common">Tomato</name>
    <name type="synonym">Lycopersicon pennellii</name>
    <dbReference type="NCBI Taxonomy" id="28526"/>
    <lineage>
        <taxon>Eukaryota</taxon>
        <taxon>Viridiplantae</taxon>
        <taxon>Streptophyta</taxon>
        <taxon>Embryophyta</taxon>
        <taxon>Tracheophyta</taxon>
        <taxon>Spermatophyta</taxon>
        <taxon>Magnoliopsida</taxon>
        <taxon>eudicotyledons</taxon>
        <taxon>Gunneridae</taxon>
        <taxon>Pentapetalae</taxon>
        <taxon>asterids</taxon>
        <taxon>lamiids</taxon>
        <taxon>Solanales</taxon>
        <taxon>Solanaceae</taxon>
        <taxon>Solanoideae</taxon>
        <taxon>Solaneae</taxon>
        <taxon>Solanum</taxon>
        <taxon>Solanum subgen. Lycopersicon</taxon>
    </lineage>
</organism>
<dbReference type="InterPro" id="IPR019557">
    <property type="entry name" value="AminoTfrase-like_pln_mobile"/>
</dbReference>
<keyword evidence="2" id="KW-1185">Reference proteome</keyword>
<gene>
    <name evidence="3" type="primary">LOC114076407</name>
</gene>
<dbReference type="Proteomes" id="UP000694930">
    <property type="component" value="Chromosome 3"/>
</dbReference>
<reference evidence="3" key="2">
    <citation type="submission" date="2025-08" db="UniProtKB">
        <authorList>
            <consortium name="RefSeq"/>
        </authorList>
    </citation>
    <scope>IDENTIFICATION</scope>
</reference>
<evidence type="ECO:0000259" key="1">
    <source>
        <dbReference type="Pfam" id="PF10536"/>
    </source>
</evidence>
<evidence type="ECO:0000313" key="3">
    <source>
        <dbReference type="RefSeq" id="XP_027771185.1"/>
    </source>
</evidence>
<dbReference type="Pfam" id="PF10536">
    <property type="entry name" value="PMD"/>
    <property type="match status" value="1"/>
</dbReference>
<feature type="domain" description="Aminotransferase-like plant mobile" evidence="1">
    <location>
        <begin position="25"/>
        <end position="276"/>
    </location>
</feature>
<sequence>MDKLPSPNIPFRKLYYWFGRARAYEKYKDEFVSKEKWKETRPLAFAICLLATMVFPQGPKYTIHPSVFMVTHDIFYGVDYKTSTKYYTLAPMILVDIYRALDKCQSGERFYQGCNLILQWWMMRHFIKTHNPKELDPLRWSYELHGHDWWLYHNHCNKTRGESFWYPRLRGLREEDVQWSIDSLVITKNMVVRTEKVPYLVFAGLRGTRPYASGRVLRQLGGKQELPQIADMMKFATYHENGRVAFAEDMYRMWRSRRVLGEPVPNRFRPEYSREYK</sequence>
<accession>A0ABM1V617</accession>
<dbReference type="GeneID" id="114076407"/>
<reference evidence="2" key="1">
    <citation type="journal article" date="2014" name="Nat. Genet.">
        <title>The genome of the stress-tolerant wild tomato species Solanum pennellii.</title>
        <authorList>
            <person name="Bolger A."/>
            <person name="Scossa F."/>
            <person name="Bolger M.E."/>
            <person name="Lanz C."/>
            <person name="Maumus F."/>
            <person name="Tohge T."/>
            <person name="Quesneville H."/>
            <person name="Alseekh S."/>
            <person name="Sorensen I."/>
            <person name="Lichtenstein G."/>
            <person name="Fich E.A."/>
            <person name="Conte M."/>
            <person name="Keller H."/>
            <person name="Schneeberger K."/>
            <person name="Schwacke R."/>
            <person name="Ofner I."/>
            <person name="Vrebalov J."/>
            <person name="Xu Y."/>
            <person name="Osorio S."/>
            <person name="Aflitos S.A."/>
            <person name="Schijlen E."/>
            <person name="Jimenez-Gomez J.M."/>
            <person name="Ryngajllo M."/>
            <person name="Kimura S."/>
            <person name="Kumar R."/>
            <person name="Koenig D."/>
            <person name="Headland L.R."/>
            <person name="Maloof J.N."/>
            <person name="Sinha N."/>
            <person name="van Ham R.C."/>
            <person name="Lankhorst R.K."/>
            <person name="Mao L."/>
            <person name="Vogel A."/>
            <person name="Arsova B."/>
            <person name="Panstruga R."/>
            <person name="Fei Z."/>
            <person name="Rose J.K."/>
            <person name="Zamir D."/>
            <person name="Carrari F."/>
            <person name="Giovannoni J.J."/>
            <person name="Weigel D."/>
            <person name="Usadel B."/>
            <person name="Fernie A.R."/>
        </authorList>
    </citation>
    <scope>NUCLEOTIDE SEQUENCE [LARGE SCALE GENOMIC DNA]</scope>
    <source>
        <strain evidence="2">cv. LA0716</strain>
    </source>
</reference>
<name>A0ABM1V617_SOLPN</name>
<protein>
    <submittedName>
        <fullName evidence="3">Uncharacterized protein LOC114076407</fullName>
    </submittedName>
</protein>
<dbReference type="PANTHER" id="PTHR48200:SF1">
    <property type="entry name" value="AMINOTRANSFERASE-LIKE PLANT MOBILE DOMAIN-CONTAINING PROTEIN"/>
    <property type="match status" value="1"/>
</dbReference>